<dbReference type="GO" id="GO:0005524">
    <property type="term" value="F:ATP binding"/>
    <property type="evidence" value="ECO:0007669"/>
    <property type="project" value="UniProtKB-KW"/>
</dbReference>
<reference evidence="3" key="1">
    <citation type="submission" date="2018-10" db="EMBL/GenBank/DDBJ databases">
        <title>Iterative Subtractive Binning of Freshwater Chronoseries Metagenomes Recovers Nearly Complete Genomes from over Four Hundred Novel Species.</title>
        <authorList>
            <person name="Rodriguez-R L.M."/>
            <person name="Tsementzi D."/>
            <person name="Luo C."/>
            <person name="Konstantinidis K.T."/>
        </authorList>
    </citation>
    <scope>NUCLEOTIDE SEQUENCE</scope>
    <source>
        <strain evidence="3">WB7_6_001</strain>
    </source>
</reference>
<dbReference type="InterPro" id="IPR005654">
    <property type="entry name" value="ATPase_AFG1-like"/>
</dbReference>
<proteinExistence type="predicted"/>
<keyword evidence="3" id="KW-0131">Cell cycle</keyword>
<gene>
    <name evidence="3" type="primary">zapE</name>
    <name evidence="3" type="ORF">EBV32_04765</name>
</gene>
<dbReference type="Pfam" id="PF03969">
    <property type="entry name" value="AFG1_ATPase"/>
    <property type="match status" value="1"/>
</dbReference>
<evidence type="ECO:0000313" key="3">
    <source>
        <dbReference type="EMBL" id="NBN88379.1"/>
    </source>
</evidence>
<evidence type="ECO:0000256" key="1">
    <source>
        <dbReference type="ARBA" id="ARBA00022741"/>
    </source>
</evidence>
<organism evidence="3 4">
    <name type="scientific">Candidatus Fonsibacter lacus</name>
    <dbReference type="NCBI Taxonomy" id="2576439"/>
    <lineage>
        <taxon>Bacteria</taxon>
        <taxon>Pseudomonadati</taxon>
        <taxon>Pseudomonadota</taxon>
        <taxon>Alphaproteobacteria</taxon>
        <taxon>Candidatus Pelagibacterales</taxon>
        <taxon>Candidatus Pelagibacterales incertae sedis</taxon>
        <taxon>Candidatus Fonsibacter</taxon>
    </lineage>
</organism>
<evidence type="ECO:0000313" key="4">
    <source>
        <dbReference type="Proteomes" id="UP000713222"/>
    </source>
</evidence>
<dbReference type="EMBL" id="RGET01000106">
    <property type="protein sequence ID" value="NBN88379.1"/>
    <property type="molecule type" value="Genomic_DNA"/>
</dbReference>
<keyword evidence="1" id="KW-0547">Nucleotide-binding</keyword>
<accession>A0A964V1F1</accession>
<dbReference type="SUPFAM" id="SSF52540">
    <property type="entry name" value="P-loop containing nucleoside triphosphate hydrolases"/>
    <property type="match status" value="1"/>
</dbReference>
<dbReference type="GO" id="GO:0051301">
    <property type="term" value="P:cell division"/>
    <property type="evidence" value="ECO:0007669"/>
    <property type="project" value="UniProtKB-KW"/>
</dbReference>
<dbReference type="Proteomes" id="UP000713222">
    <property type="component" value="Unassembled WGS sequence"/>
</dbReference>
<name>A0A964V1F1_9PROT</name>
<dbReference type="AlphaFoldDB" id="A0A964V1F1"/>
<dbReference type="PANTHER" id="PTHR12169">
    <property type="entry name" value="ATPASE N2B"/>
    <property type="match status" value="1"/>
</dbReference>
<comment type="caution">
    <text evidence="3">The sequence shown here is derived from an EMBL/GenBank/DDBJ whole genome shotgun (WGS) entry which is preliminary data.</text>
</comment>
<dbReference type="GO" id="GO:0016887">
    <property type="term" value="F:ATP hydrolysis activity"/>
    <property type="evidence" value="ECO:0007669"/>
    <property type="project" value="InterPro"/>
</dbReference>
<protein>
    <submittedName>
        <fullName evidence="3">Cell division protein ZapE</fullName>
    </submittedName>
</protein>
<sequence>MYHLNITEAFKKYTKKNSLQKNINQEDLIKTLDTLTEQLKPSFLKSVTSIFSSKKPKGFYLYGDVGAGKTMIINFFLEYLNHPRVLKTHFNKFMVDIHNKLHKLKNEKNPLPKIVKTFKKDFDIIFFDEFQITNIADAMILGKLLEQFFTNNIFIITTSNVKPDDLYLGGLQRDQFLPYIENIKDNTLVYSLNSGKDYRELYLNKQNRFFIVKDPQTKKNFNQVLFAVLSGKQFATKEIEIKGRKLIIDNYVSGIAKFDFKDLCFQTYGSEDYIEICKITKIFFIENIPNFTDELINEQYRFINLIDIIYDNHLSLVATATVPINQITSSVKLQKVFQRTLS</sequence>
<feature type="non-terminal residue" evidence="3">
    <location>
        <position position="342"/>
    </location>
</feature>
<evidence type="ECO:0000256" key="2">
    <source>
        <dbReference type="ARBA" id="ARBA00022840"/>
    </source>
</evidence>
<dbReference type="NCBIfam" id="NF040713">
    <property type="entry name" value="ZapE"/>
    <property type="match status" value="1"/>
</dbReference>
<dbReference type="Gene3D" id="3.40.50.300">
    <property type="entry name" value="P-loop containing nucleotide triphosphate hydrolases"/>
    <property type="match status" value="1"/>
</dbReference>
<keyword evidence="3" id="KW-0132">Cell division</keyword>
<dbReference type="PANTHER" id="PTHR12169:SF6">
    <property type="entry name" value="AFG1-LIKE ATPASE"/>
    <property type="match status" value="1"/>
</dbReference>
<dbReference type="GO" id="GO:0005737">
    <property type="term" value="C:cytoplasm"/>
    <property type="evidence" value="ECO:0007669"/>
    <property type="project" value="TreeGrafter"/>
</dbReference>
<dbReference type="InterPro" id="IPR027417">
    <property type="entry name" value="P-loop_NTPase"/>
</dbReference>
<keyword evidence="2" id="KW-0067">ATP-binding</keyword>